<feature type="domain" description="BIG2" evidence="1">
    <location>
        <begin position="289"/>
        <end position="365"/>
    </location>
</feature>
<keyword evidence="3" id="KW-1185">Reference proteome</keyword>
<dbReference type="SUPFAM" id="SSF49373">
    <property type="entry name" value="Invasin/intimin cell-adhesion fragments"/>
    <property type="match status" value="4"/>
</dbReference>
<name>A0A2D1U6B2_9SPHI</name>
<dbReference type="OrthoDB" id="9792152at2"/>
<gene>
    <name evidence="2" type="ORF">CPT03_12060</name>
</gene>
<dbReference type="Proteomes" id="UP000223749">
    <property type="component" value="Chromosome"/>
</dbReference>
<dbReference type="PANTHER" id="PTHR23019:SF0">
    <property type="entry name" value="NUCLEAR PORE MEMBRANE GLYCOPROTEIN 210"/>
    <property type="match status" value="1"/>
</dbReference>
<dbReference type="Gene3D" id="2.60.40.1080">
    <property type="match status" value="4"/>
</dbReference>
<dbReference type="EMBL" id="CP024091">
    <property type="protein sequence ID" value="ATP57151.1"/>
    <property type="molecule type" value="Genomic_DNA"/>
</dbReference>
<dbReference type="PROSITE" id="PS51257">
    <property type="entry name" value="PROKAR_LIPOPROTEIN"/>
    <property type="match status" value="1"/>
</dbReference>
<dbReference type="InterPro" id="IPR045197">
    <property type="entry name" value="NUP210-like"/>
</dbReference>
<evidence type="ECO:0000313" key="2">
    <source>
        <dbReference type="EMBL" id="ATP57151.1"/>
    </source>
</evidence>
<accession>A0A2D1U6B2</accession>
<dbReference type="AlphaFoldDB" id="A0A2D1U6B2"/>
<feature type="domain" description="BIG2" evidence="1">
    <location>
        <begin position="120"/>
        <end position="198"/>
    </location>
</feature>
<evidence type="ECO:0000313" key="3">
    <source>
        <dbReference type="Proteomes" id="UP000223749"/>
    </source>
</evidence>
<organism evidence="2 3">
    <name type="scientific">Pedobacter ginsengisoli</name>
    <dbReference type="NCBI Taxonomy" id="363852"/>
    <lineage>
        <taxon>Bacteria</taxon>
        <taxon>Pseudomonadati</taxon>
        <taxon>Bacteroidota</taxon>
        <taxon>Sphingobacteriia</taxon>
        <taxon>Sphingobacteriales</taxon>
        <taxon>Sphingobacteriaceae</taxon>
        <taxon>Pedobacter</taxon>
    </lineage>
</organism>
<dbReference type="PANTHER" id="PTHR23019">
    <property type="entry name" value="NUCLEAR PORE MEMBRANE GLYCOPROTEIN GP210-RELATED"/>
    <property type="match status" value="1"/>
</dbReference>
<proteinExistence type="predicted"/>
<dbReference type="InterPro" id="IPR003343">
    <property type="entry name" value="Big_2"/>
</dbReference>
<dbReference type="Pfam" id="PF02368">
    <property type="entry name" value="Big_2"/>
    <property type="match status" value="3"/>
</dbReference>
<protein>
    <recommendedName>
        <fullName evidence="1">BIG2 domain-containing protein</fullName>
    </recommendedName>
</protein>
<feature type="domain" description="BIG2" evidence="1">
    <location>
        <begin position="206"/>
        <end position="282"/>
    </location>
</feature>
<evidence type="ECO:0000259" key="1">
    <source>
        <dbReference type="SMART" id="SM00635"/>
    </source>
</evidence>
<dbReference type="RefSeq" id="WP_099439079.1">
    <property type="nucleotide sequence ID" value="NZ_CP024091.1"/>
</dbReference>
<dbReference type="SMART" id="SM00635">
    <property type="entry name" value="BID_2"/>
    <property type="match status" value="4"/>
</dbReference>
<dbReference type="InterPro" id="IPR008964">
    <property type="entry name" value="Invasin/intimin_cell_adhesion"/>
</dbReference>
<dbReference type="KEGG" id="pgs:CPT03_12060"/>
<sequence>MLSNSKIMQLLGYGRALLLLLIVSACSRDRDIPRPAAVKQIEFKEKQLSVAVGQSVELKVLHSPSELNAPEYEWFVLNPDVARVENGRLRGLSVGETVLSVTAKGLNLTARMRISVLPVLPNALQLSAEKTSLVPGEETLVTYTIDPQDVTDSDQLEIEWSSSDETICKVSGGKVLAIGAGAANVIAKIKGTAVTGTLRIQVAPVPVESVSLIVQQTTVTVGKGMRLVPRILPANATDHRLIWSCDDPQVASVIDGTVLGIKAGTTTIRVMSVDGGKGASCEVTVRPVQVQRIVLSVTDLPLVVGQEYTVGAVVLPVEASDKSLKWNSSNVSVATVSPQGQVVAKGKGTAMIWAISISNPRVQTAIQVSVGSPEDLVFTQVTASSKVSIDGYVSANLSALFENGYSSPVRLISFEVMSHSGEVVLGNYLSPVVSPSMQYRHSCTIKNIYRPYIRYMFELNGRRYERRVEIL</sequence>
<reference evidence="2 3" key="1">
    <citation type="submission" date="2017-10" db="EMBL/GenBank/DDBJ databases">
        <title>Whole genome of Pedobacter ginsengisoli T01R-27 isolated from tomato rhizosphere.</title>
        <authorList>
            <person name="Weon H.-Y."/>
            <person name="Lee S.A."/>
            <person name="Sang M.K."/>
            <person name="Song J."/>
        </authorList>
    </citation>
    <scope>NUCLEOTIDE SEQUENCE [LARGE SCALE GENOMIC DNA]</scope>
    <source>
        <strain evidence="2 3">T01R-27</strain>
    </source>
</reference>
<feature type="domain" description="BIG2" evidence="1">
    <location>
        <begin position="37"/>
        <end position="113"/>
    </location>
</feature>